<keyword evidence="2" id="KW-1185">Reference proteome</keyword>
<sequence>MLLAGCAKPDFTEAVTPEVATSLALLSQQRGDTVSLDITLGGGAPAALGSFTGEVVQPASWRFVQCDAQQPQALLACKAHDSTVRVAAAWAGGTHAGALVRLTYVRAGTALPSDVWTMSVSEAHSVRGQSLADSLQVRAQSVAGVVR</sequence>
<name>A0A143BIC9_9BACT</name>
<proteinExistence type="predicted"/>
<evidence type="ECO:0000313" key="1">
    <source>
        <dbReference type="EMBL" id="AMW04174.1"/>
    </source>
</evidence>
<accession>A0A143BIC9</accession>
<dbReference type="AlphaFoldDB" id="A0A143BIC9"/>
<dbReference type="KEGG" id="gph:GEMMAAP_03655"/>
<dbReference type="EMBL" id="CP011454">
    <property type="protein sequence ID" value="AMW04174.1"/>
    <property type="molecule type" value="Genomic_DNA"/>
</dbReference>
<protein>
    <submittedName>
        <fullName evidence="1">Uncharacterized protein</fullName>
    </submittedName>
</protein>
<dbReference type="Proteomes" id="UP000076404">
    <property type="component" value="Chromosome"/>
</dbReference>
<reference evidence="1 2" key="2">
    <citation type="journal article" date="2016" name="Environ. Microbiol. Rep.">
        <title>Metagenomic evidence for the presence of phototrophic Gemmatimonadetes bacteria in diverse environments.</title>
        <authorList>
            <person name="Zeng Y."/>
            <person name="Baumbach J."/>
            <person name="Barbosa E.G."/>
            <person name="Azevedo V."/>
            <person name="Zhang C."/>
            <person name="Koblizek M."/>
        </authorList>
    </citation>
    <scope>NUCLEOTIDE SEQUENCE [LARGE SCALE GENOMIC DNA]</scope>
    <source>
        <strain evidence="1 2">AP64</strain>
    </source>
</reference>
<organism evidence="1 2">
    <name type="scientific">Gemmatimonas phototrophica</name>
    <dbReference type="NCBI Taxonomy" id="1379270"/>
    <lineage>
        <taxon>Bacteria</taxon>
        <taxon>Pseudomonadati</taxon>
        <taxon>Gemmatimonadota</taxon>
        <taxon>Gemmatimonadia</taxon>
        <taxon>Gemmatimonadales</taxon>
        <taxon>Gemmatimonadaceae</taxon>
        <taxon>Gemmatimonas</taxon>
    </lineage>
</organism>
<reference evidence="1 2" key="1">
    <citation type="journal article" date="2014" name="Proc. Natl. Acad. Sci. U.S.A.">
        <title>Functional type 2 photosynthetic reaction centers found in the rare bacterial phylum Gemmatimonadetes.</title>
        <authorList>
            <person name="Zeng Y."/>
            <person name="Feng F."/>
            <person name="Medova H."/>
            <person name="Dean J."/>
            <person name="Koblizek M."/>
        </authorList>
    </citation>
    <scope>NUCLEOTIDE SEQUENCE [LARGE SCALE GENOMIC DNA]</scope>
    <source>
        <strain evidence="1 2">AP64</strain>
    </source>
</reference>
<evidence type="ECO:0000313" key="2">
    <source>
        <dbReference type="Proteomes" id="UP000076404"/>
    </source>
</evidence>
<gene>
    <name evidence="1" type="ORF">GEMMAAP_03655</name>
</gene>